<dbReference type="PANTHER" id="PTHR14119:SF3">
    <property type="entry name" value="ISOCHORISMATASE DOMAIN-CONTAINING PROTEIN 2"/>
    <property type="match status" value="1"/>
</dbReference>
<evidence type="ECO:0000259" key="1">
    <source>
        <dbReference type="Pfam" id="PF00857"/>
    </source>
</evidence>
<keyword evidence="3" id="KW-1185">Reference proteome</keyword>
<organism evidence="2 3">
    <name type="scientific">Methylomonas lenta</name>
    <dbReference type="NCBI Taxonomy" id="980561"/>
    <lineage>
        <taxon>Bacteria</taxon>
        <taxon>Pseudomonadati</taxon>
        <taxon>Pseudomonadota</taxon>
        <taxon>Gammaproteobacteria</taxon>
        <taxon>Methylococcales</taxon>
        <taxon>Methylococcaceae</taxon>
        <taxon>Methylomonas</taxon>
    </lineage>
</organism>
<dbReference type="EMBL" id="LUUI01000137">
    <property type="protein sequence ID" value="OAI11731.1"/>
    <property type="molecule type" value="Genomic_DNA"/>
</dbReference>
<reference evidence="2 3" key="1">
    <citation type="submission" date="2016-03" db="EMBL/GenBank/DDBJ databases">
        <authorList>
            <person name="Ploux O."/>
        </authorList>
    </citation>
    <scope>NUCLEOTIDE SEQUENCE [LARGE SCALE GENOMIC DNA]</scope>
    <source>
        <strain evidence="2 3">R-45370</strain>
    </source>
</reference>
<protein>
    <submittedName>
        <fullName evidence="2">Hydrolase</fullName>
    </submittedName>
</protein>
<dbReference type="InterPro" id="IPR036380">
    <property type="entry name" value="Isochorismatase-like_sf"/>
</dbReference>
<dbReference type="Pfam" id="PF00857">
    <property type="entry name" value="Isochorismatase"/>
    <property type="match status" value="1"/>
</dbReference>
<evidence type="ECO:0000313" key="3">
    <source>
        <dbReference type="Proteomes" id="UP000078476"/>
    </source>
</evidence>
<name>A0A177N1L4_9GAMM</name>
<gene>
    <name evidence="2" type="ORF">A1359_01525</name>
</gene>
<dbReference type="Gene3D" id="3.40.50.850">
    <property type="entry name" value="Isochorismatase-like"/>
    <property type="match status" value="1"/>
</dbReference>
<keyword evidence="2" id="KW-0378">Hydrolase</keyword>
<dbReference type="GO" id="GO:0016787">
    <property type="term" value="F:hydrolase activity"/>
    <property type="evidence" value="ECO:0007669"/>
    <property type="project" value="UniProtKB-KW"/>
</dbReference>
<dbReference type="InterPro" id="IPR000868">
    <property type="entry name" value="Isochorismatase-like_dom"/>
</dbReference>
<dbReference type="AlphaFoldDB" id="A0A177N1L4"/>
<feature type="domain" description="Isochorismatase-like" evidence="1">
    <location>
        <begin position="17"/>
        <end position="169"/>
    </location>
</feature>
<sequence>MLNAMHGSLGLLDADKSVLLVIDIQTRLLAGMPAATAQIMLDNSVKLLQAAEQLNIPTLLTEQYPKGLGPTAEIIKLALPDITQQFEKTSFSCFGCDEFKQKLITCGRRQVVIIGQETHVCVLQTAFDLLRQGLQVFVVEDAVCTRQESHKINALSRMQQAGIGIITYESVLFEWLRDARHPHFKAISALVR</sequence>
<evidence type="ECO:0000313" key="2">
    <source>
        <dbReference type="EMBL" id="OAI11731.1"/>
    </source>
</evidence>
<dbReference type="SUPFAM" id="SSF52499">
    <property type="entry name" value="Isochorismatase-like hydrolases"/>
    <property type="match status" value="1"/>
</dbReference>
<dbReference type="Proteomes" id="UP000078476">
    <property type="component" value="Unassembled WGS sequence"/>
</dbReference>
<dbReference type="PANTHER" id="PTHR14119">
    <property type="entry name" value="HYDROLASE"/>
    <property type="match status" value="1"/>
</dbReference>
<dbReference type="InterPro" id="IPR050993">
    <property type="entry name" value="Isochorismatase_domain"/>
</dbReference>
<dbReference type="STRING" id="980561.A1359_01525"/>
<comment type="caution">
    <text evidence="2">The sequence shown here is derived from an EMBL/GenBank/DDBJ whole genome shotgun (WGS) entry which is preliminary data.</text>
</comment>
<accession>A0A177N1L4</accession>
<proteinExistence type="predicted"/>